<dbReference type="Proteomes" id="UP001197609">
    <property type="component" value="Unassembled WGS sequence"/>
</dbReference>
<dbReference type="InterPro" id="IPR001387">
    <property type="entry name" value="Cro/C1-type_HTH"/>
</dbReference>
<dbReference type="InterPro" id="IPR010982">
    <property type="entry name" value="Lambda_DNA-bd_dom_sf"/>
</dbReference>
<organism evidence="2 3">
    <name type="scientific">Candidatus Methylomirabilis tolerans</name>
    <dbReference type="NCBI Taxonomy" id="3123416"/>
    <lineage>
        <taxon>Bacteria</taxon>
        <taxon>Candidatus Methylomirabilota</taxon>
        <taxon>Candidatus Methylomirabilia</taxon>
        <taxon>Candidatus Methylomirabilales</taxon>
        <taxon>Candidatus Methylomirabilaceae</taxon>
        <taxon>Candidatus Methylomirabilis</taxon>
    </lineage>
</organism>
<comment type="caution">
    <text evidence="2">The sequence shown here is derived from an EMBL/GenBank/DDBJ whole genome shotgun (WGS) entry which is preliminary data.</text>
</comment>
<dbReference type="AlphaFoldDB" id="A0AAJ1AHT1"/>
<reference evidence="2 3" key="1">
    <citation type="journal article" date="2021" name="bioRxiv">
        <title>Unraveling nitrogen, sulfur and carbon metabolic pathways and microbial community transcriptional responses to substrate deprivation and toxicity stresses in a bioreactor mimicking anoxic brackish coastal sediment conditions.</title>
        <authorList>
            <person name="Martins P.D."/>
            <person name="Echeveste M.J."/>
            <person name="Arshad A."/>
            <person name="Kurth J."/>
            <person name="Ouboter H."/>
            <person name="Jetten M.S.M."/>
            <person name="Welte C.U."/>
        </authorList>
    </citation>
    <scope>NUCLEOTIDE SEQUENCE [LARGE SCALE GENOMIC DNA]</scope>
    <source>
        <strain evidence="2">MAG_38</strain>
    </source>
</reference>
<dbReference type="GO" id="GO:0003677">
    <property type="term" value="F:DNA binding"/>
    <property type="evidence" value="ECO:0007669"/>
    <property type="project" value="InterPro"/>
</dbReference>
<dbReference type="PROSITE" id="PS50943">
    <property type="entry name" value="HTH_CROC1"/>
    <property type="match status" value="1"/>
</dbReference>
<gene>
    <name evidence="2" type="ORF">K8G79_04020</name>
</gene>
<accession>A0AAJ1AHT1</accession>
<feature type="domain" description="HTH cro/C1-type" evidence="1">
    <location>
        <begin position="43"/>
        <end position="98"/>
    </location>
</feature>
<sequence>MPELTFKPVRHGHKEFLARAATRKGFVEAYDALALEYQVANQMLKARSRAGLTQDAVAERMGTTKSAVSRLESAGKHAPSLATLKRYAKAVGCELQVRLVPQKTA</sequence>
<dbReference type="Pfam" id="PF01381">
    <property type="entry name" value="HTH_3"/>
    <property type="match status" value="1"/>
</dbReference>
<proteinExistence type="predicted"/>
<dbReference type="SUPFAM" id="SSF47413">
    <property type="entry name" value="lambda repressor-like DNA-binding domains"/>
    <property type="match status" value="1"/>
</dbReference>
<dbReference type="Gene3D" id="1.10.260.40">
    <property type="entry name" value="lambda repressor-like DNA-binding domains"/>
    <property type="match status" value="1"/>
</dbReference>
<dbReference type="SMART" id="SM00530">
    <property type="entry name" value="HTH_XRE"/>
    <property type="match status" value="1"/>
</dbReference>
<dbReference type="EMBL" id="JAIOIU010000040">
    <property type="protein sequence ID" value="MBZ0159293.1"/>
    <property type="molecule type" value="Genomic_DNA"/>
</dbReference>
<dbReference type="CDD" id="cd00093">
    <property type="entry name" value="HTH_XRE"/>
    <property type="match status" value="1"/>
</dbReference>
<evidence type="ECO:0000313" key="2">
    <source>
        <dbReference type="EMBL" id="MBZ0159293.1"/>
    </source>
</evidence>
<protein>
    <submittedName>
        <fullName evidence="2">Helix-turn-helix domain-containing protein</fullName>
    </submittedName>
</protein>
<name>A0AAJ1AHT1_9BACT</name>
<evidence type="ECO:0000313" key="3">
    <source>
        <dbReference type="Proteomes" id="UP001197609"/>
    </source>
</evidence>
<evidence type="ECO:0000259" key="1">
    <source>
        <dbReference type="PROSITE" id="PS50943"/>
    </source>
</evidence>